<accession>A0A0F7UKM7</accession>
<dbReference type="GO" id="GO:0050518">
    <property type="term" value="F:2-C-methyl-D-erythritol 4-phosphate cytidylyltransferase activity"/>
    <property type="evidence" value="ECO:0007669"/>
    <property type="project" value="TreeGrafter"/>
</dbReference>
<dbReference type="AlphaFoldDB" id="A0A0F7UKM7"/>
<dbReference type="EMBL" id="LN714484">
    <property type="protein sequence ID" value="CEL68707.1"/>
    <property type="molecule type" value="Genomic_DNA"/>
</dbReference>
<feature type="region of interest" description="Disordered" evidence="4">
    <location>
        <begin position="364"/>
        <end position="389"/>
    </location>
</feature>
<dbReference type="InterPro" id="IPR034683">
    <property type="entry name" value="IspD/TarI"/>
</dbReference>
<comment type="similarity">
    <text evidence="1">Belongs to the IspD/TarI cytidylyltransferase family. IspD subfamily.</text>
</comment>
<protein>
    <submittedName>
        <fullName evidence="5">2-C-methyl-D-erythritol 4-phosphate cytidylyltransferase</fullName>
    </submittedName>
</protein>
<dbReference type="GO" id="GO:0008299">
    <property type="term" value="P:isoprenoid biosynthetic process"/>
    <property type="evidence" value="ECO:0007669"/>
    <property type="project" value="InterPro"/>
</dbReference>
<sequence>MACGGVGSRFGGETPKQFVPLFRGQTAAQISLEKLRRHLARSGAGCPEASTRRQFQQETDEREFPKAKKRGQSFLVAVVDRERRAAVMKRSTNEEETENCEARGRMAATGAGSEGGDQCLDGLNEHDISLGHVSTRSNPLHGREGRDDHRRTPVEVLFAPVGAERWESVWHGVKCLCYSLLATEKGRKLREISAPVLRSDTNPSLREGHVGNEKESTHGQSRSRFRSLCRALSSLPRYVASAFMSKFHYVVPGGSQLAPDTTQVACNSARMNAGGLQTGSKGNVSEVATAQADEARHLLHRLAAINCDKDLVMIHDAARPCVREEDLENVTSDAEKFGAALLAVPAVSSIKVATADRHGRLCPASPCSGEKSVTRGKDPTAADRDKATGHEDFFVQRTLPRHLLWEAQTPQVIRLDLLLSGYDAFWTQLATKSLRKQQELRKASLCQSHAAGHCTQHKVTTEEQVAGGSSISALCEICDPQESPTEMPTVTDDTGLLEFLWSDERAFVALPGNDSSKRDVLSTVAAGDTRSEARDTRSEEVIKVKVRKSDSRNIKITLPIDYTLAQLILHEQSEGRPAQIQ</sequence>
<proteinExistence type="inferred from homology"/>
<dbReference type="InterPro" id="IPR018294">
    <property type="entry name" value="ISPD_synthase_CS"/>
</dbReference>
<feature type="region of interest" description="Disordered" evidence="4">
    <location>
        <begin position="43"/>
        <end position="66"/>
    </location>
</feature>
<dbReference type="SUPFAM" id="SSF53448">
    <property type="entry name" value="Nucleotide-diphospho-sugar transferases"/>
    <property type="match status" value="2"/>
</dbReference>
<reference evidence="5" key="1">
    <citation type="journal article" date="2015" name="PLoS ONE">
        <title>Comprehensive Evaluation of Toxoplasma gondii VEG and Neospora caninum LIV Genomes with Tachyzoite Stage Transcriptome and Proteome Defines Novel Transcript Features.</title>
        <authorList>
            <person name="Ramaprasad A."/>
            <person name="Mourier T."/>
            <person name="Naeem R."/>
            <person name="Malas T.B."/>
            <person name="Moussa E."/>
            <person name="Panigrahi A."/>
            <person name="Vermont S.J."/>
            <person name="Otto T.D."/>
            <person name="Wastling J."/>
            <person name="Pain A."/>
        </authorList>
    </citation>
    <scope>NUCLEOTIDE SEQUENCE</scope>
    <source>
        <strain evidence="5">Liverpool</strain>
    </source>
</reference>
<dbReference type="PANTHER" id="PTHR32125">
    <property type="entry name" value="2-C-METHYL-D-ERYTHRITOL 4-PHOSPHATE CYTIDYLYLTRANSFERASE, CHLOROPLASTIC"/>
    <property type="match status" value="1"/>
</dbReference>
<feature type="compositionally biased region" description="Basic and acidic residues" evidence="4">
    <location>
        <begin position="206"/>
        <end position="217"/>
    </location>
</feature>
<keyword evidence="3 5" id="KW-0548">Nucleotidyltransferase</keyword>
<dbReference type="Gene3D" id="3.90.550.10">
    <property type="entry name" value="Spore Coat Polysaccharide Biosynthesis Protein SpsA, Chain A"/>
    <property type="match status" value="1"/>
</dbReference>
<evidence type="ECO:0000256" key="2">
    <source>
        <dbReference type="ARBA" id="ARBA00022679"/>
    </source>
</evidence>
<dbReference type="PANTHER" id="PTHR32125:SF4">
    <property type="entry name" value="2-C-METHYL-D-ERYTHRITOL 4-PHOSPHATE CYTIDYLYLTRANSFERASE, CHLOROPLASTIC"/>
    <property type="match status" value="1"/>
</dbReference>
<evidence type="ECO:0000313" key="5">
    <source>
        <dbReference type="EMBL" id="CEL68707.1"/>
    </source>
</evidence>
<name>A0A0F7UKM7_NEOCL</name>
<gene>
    <name evidence="5" type="ORF">BN1204_044490</name>
</gene>
<organism evidence="5">
    <name type="scientific">Neospora caninum (strain Liverpool)</name>
    <dbReference type="NCBI Taxonomy" id="572307"/>
    <lineage>
        <taxon>Eukaryota</taxon>
        <taxon>Sar</taxon>
        <taxon>Alveolata</taxon>
        <taxon>Apicomplexa</taxon>
        <taxon>Conoidasida</taxon>
        <taxon>Coccidia</taxon>
        <taxon>Eucoccidiorida</taxon>
        <taxon>Eimeriorina</taxon>
        <taxon>Sarcocystidae</taxon>
        <taxon>Neospora</taxon>
    </lineage>
</organism>
<dbReference type="PROSITE" id="PS01295">
    <property type="entry name" value="ISPD"/>
    <property type="match status" value="1"/>
</dbReference>
<dbReference type="InterPro" id="IPR050088">
    <property type="entry name" value="IspD/TarI_cytidylyltransf_bact"/>
</dbReference>
<feature type="region of interest" description="Disordered" evidence="4">
    <location>
        <begin position="200"/>
        <end position="219"/>
    </location>
</feature>
<evidence type="ECO:0000256" key="3">
    <source>
        <dbReference type="ARBA" id="ARBA00022695"/>
    </source>
</evidence>
<feature type="compositionally biased region" description="Basic and acidic residues" evidence="4">
    <location>
        <begin position="372"/>
        <end position="389"/>
    </location>
</feature>
<dbReference type="Pfam" id="PF01128">
    <property type="entry name" value="IspD"/>
    <property type="match status" value="1"/>
</dbReference>
<dbReference type="InterPro" id="IPR029044">
    <property type="entry name" value="Nucleotide-diphossugar_trans"/>
</dbReference>
<evidence type="ECO:0000256" key="4">
    <source>
        <dbReference type="SAM" id="MobiDB-lite"/>
    </source>
</evidence>
<evidence type="ECO:0000256" key="1">
    <source>
        <dbReference type="ARBA" id="ARBA00009789"/>
    </source>
</evidence>
<keyword evidence="2 5" id="KW-0808">Transferase</keyword>